<dbReference type="Pfam" id="PF13673">
    <property type="entry name" value="Acetyltransf_10"/>
    <property type="match status" value="1"/>
</dbReference>
<evidence type="ECO:0000256" key="2">
    <source>
        <dbReference type="ARBA" id="ARBA00023315"/>
    </source>
</evidence>
<evidence type="ECO:0000313" key="5">
    <source>
        <dbReference type="Proteomes" id="UP000679992"/>
    </source>
</evidence>
<evidence type="ECO:0000313" key="4">
    <source>
        <dbReference type="EMBL" id="GIP52031.1"/>
    </source>
</evidence>
<name>A0ABQ4M7S4_9BACL</name>
<dbReference type="InterPro" id="IPR016181">
    <property type="entry name" value="Acyl_CoA_acyltransferase"/>
</dbReference>
<dbReference type="InterPro" id="IPR000182">
    <property type="entry name" value="GNAT_dom"/>
</dbReference>
<dbReference type="RefSeq" id="WP_213654006.1">
    <property type="nucleotide sequence ID" value="NZ_BOSL01000002.1"/>
</dbReference>
<evidence type="ECO:0000259" key="3">
    <source>
        <dbReference type="PROSITE" id="PS51186"/>
    </source>
</evidence>
<feature type="domain" description="N-acetyltransferase" evidence="3">
    <location>
        <begin position="1"/>
        <end position="145"/>
    </location>
</feature>
<organism evidence="4 5">
    <name type="scientific">Paenibacillus vini</name>
    <dbReference type="NCBI Taxonomy" id="1476024"/>
    <lineage>
        <taxon>Bacteria</taxon>
        <taxon>Bacillati</taxon>
        <taxon>Bacillota</taxon>
        <taxon>Bacilli</taxon>
        <taxon>Bacillales</taxon>
        <taxon>Paenibacillaceae</taxon>
        <taxon>Paenibacillus</taxon>
    </lineage>
</organism>
<dbReference type="PANTHER" id="PTHR43800:SF1">
    <property type="entry name" value="PEPTIDYL-LYSINE N-ACETYLTRANSFERASE YJAB"/>
    <property type="match status" value="1"/>
</dbReference>
<dbReference type="PROSITE" id="PS51186">
    <property type="entry name" value="GNAT"/>
    <property type="match status" value="1"/>
</dbReference>
<dbReference type="PANTHER" id="PTHR43800">
    <property type="entry name" value="PEPTIDYL-LYSINE N-ACETYLTRANSFERASE YJAB"/>
    <property type="match status" value="1"/>
</dbReference>
<keyword evidence="5" id="KW-1185">Reference proteome</keyword>
<dbReference type="Gene3D" id="3.40.630.30">
    <property type="match status" value="1"/>
</dbReference>
<sequence length="145" mass="17023">MNYRLATSNDYEDILKLWEKSVFATHDFVEFEDLQDIKEEIPSYLPHLDVLIWYIDDLTIGFSSINNHHLEMLFLDPDEIGKGYGTQILRKLINDFKVESVDVNKDNEQAKRFYLKHGFIVVSEDETDSSGRPYPILHLKLKDTL</sequence>
<comment type="caution">
    <text evidence="4">The sequence shown here is derived from an EMBL/GenBank/DDBJ whole genome shotgun (WGS) entry which is preliminary data.</text>
</comment>
<keyword evidence="1" id="KW-0808">Transferase</keyword>
<protein>
    <submittedName>
        <fullName evidence="4">Acetyltransferase</fullName>
    </submittedName>
</protein>
<accession>A0ABQ4M7S4</accession>
<dbReference type="SUPFAM" id="SSF55729">
    <property type="entry name" value="Acyl-CoA N-acyltransferases (Nat)"/>
    <property type="match status" value="1"/>
</dbReference>
<dbReference type="CDD" id="cd04301">
    <property type="entry name" value="NAT_SF"/>
    <property type="match status" value="1"/>
</dbReference>
<reference evidence="4 5" key="1">
    <citation type="submission" date="2021-03" db="EMBL/GenBank/DDBJ databases">
        <title>Antimicrobial resistance genes in bacteria isolated from Japanese honey, and their potential for conferring macrolide and lincosamide resistance in the American foulbrood pathogen Paenibacillus larvae.</title>
        <authorList>
            <person name="Okamoto M."/>
            <person name="Kumagai M."/>
            <person name="Kanamori H."/>
            <person name="Takamatsu D."/>
        </authorList>
    </citation>
    <scope>NUCLEOTIDE SEQUENCE [LARGE SCALE GENOMIC DNA]</scope>
    <source>
        <strain evidence="4 5">J42TS3</strain>
    </source>
</reference>
<proteinExistence type="predicted"/>
<keyword evidence="2" id="KW-0012">Acyltransferase</keyword>
<dbReference type="EMBL" id="BOSL01000002">
    <property type="protein sequence ID" value="GIP52031.1"/>
    <property type="molecule type" value="Genomic_DNA"/>
</dbReference>
<dbReference type="Proteomes" id="UP000679992">
    <property type="component" value="Unassembled WGS sequence"/>
</dbReference>
<evidence type="ECO:0000256" key="1">
    <source>
        <dbReference type="ARBA" id="ARBA00022679"/>
    </source>
</evidence>
<gene>
    <name evidence="4" type="ORF">J42TS3_10660</name>
</gene>